<comment type="caution">
    <text evidence="2">The sequence shown here is derived from an EMBL/GenBank/DDBJ whole genome shotgun (WGS) entry which is preliminary data.</text>
</comment>
<name>A0A9J6NZB1_9CLOT</name>
<reference evidence="2" key="1">
    <citation type="journal article" date="2021" name="mSystems">
        <title>Bacteria and Archaea Synergistically Convert Glycine Betaine to Biogenic Methane in the Formosa Cold Seep of the South China Sea.</title>
        <authorList>
            <person name="Li L."/>
            <person name="Zhang W."/>
            <person name="Zhang S."/>
            <person name="Song L."/>
            <person name="Sun Q."/>
            <person name="Zhang H."/>
            <person name="Xiang H."/>
            <person name="Dong X."/>
        </authorList>
    </citation>
    <scope>NUCLEOTIDE SEQUENCE</scope>
    <source>
        <strain evidence="2">ZWT</strain>
    </source>
</reference>
<evidence type="ECO:0000313" key="3">
    <source>
        <dbReference type="Proteomes" id="UP001056429"/>
    </source>
</evidence>
<organism evidence="2 3">
    <name type="scientific">Oceanirhabdus seepicola</name>
    <dbReference type="NCBI Taxonomy" id="2828781"/>
    <lineage>
        <taxon>Bacteria</taxon>
        <taxon>Bacillati</taxon>
        <taxon>Bacillota</taxon>
        <taxon>Clostridia</taxon>
        <taxon>Eubacteriales</taxon>
        <taxon>Clostridiaceae</taxon>
        <taxon>Oceanirhabdus</taxon>
    </lineage>
</organism>
<dbReference type="EMBL" id="JAGSOJ010000001">
    <property type="protein sequence ID" value="MCM1989318.1"/>
    <property type="molecule type" value="Genomic_DNA"/>
</dbReference>
<evidence type="ECO:0000259" key="1">
    <source>
        <dbReference type="Pfam" id="PF12673"/>
    </source>
</evidence>
<reference evidence="2" key="2">
    <citation type="submission" date="2021-04" db="EMBL/GenBank/DDBJ databases">
        <authorList>
            <person name="Dong X."/>
        </authorList>
    </citation>
    <scope>NUCLEOTIDE SEQUENCE</scope>
    <source>
        <strain evidence="2">ZWT</strain>
    </source>
</reference>
<dbReference type="Pfam" id="PF12673">
    <property type="entry name" value="SipL"/>
    <property type="match status" value="1"/>
</dbReference>
<keyword evidence="3" id="KW-1185">Reference proteome</keyword>
<dbReference type="InterPro" id="IPR024300">
    <property type="entry name" value="SipL_SPOCS_dom"/>
</dbReference>
<dbReference type="Proteomes" id="UP001056429">
    <property type="component" value="Unassembled WGS sequence"/>
</dbReference>
<gene>
    <name evidence="2" type="ORF">KDK92_06165</name>
</gene>
<proteinExistence type="predicted"/>
<evidence type="ECO:0000313" key="2">
    <source>
        <dbReference type="EMBL" id="MCM1989318.1"/>
    </source>
</evidence>
<sequence length="358" mass="41958">MKMDSIDISGITPQSKLPKCPYNYPYKEICETYKLCVPNSKPDIETILQLFIDTSIKKSHVLYTPMENKLIIYGNIHLKILYVANTSSQSVHSAHFDIPFSTFILSSNICNHIGDTTIFIEDTFVNQLDSKNFYVSTLMLVYPEFNKQKNKPINDSNNKKLNYLKDNKNCDSDGKLQPSTSCSNFKDVHLDRTPYDKSNMDFNNHFNNEYNMNHSNSSDIKYDKKTNTNSCANHNKYTEYDIQLQNEYQNEYDIQYDMTPSTNTNISPDKNNDYKIEHDIQYDMAPSTDTNLTNDKDNDYKIGRDIQYDITPSTDSNLTNDKDNEYRIEHDLQFDYDYDTDISINPENDNEYFEYEWE</sequence>
<dbReference type="RefSeq" id="WP_250858317.1">
    <property type="nucleotide sequence ID" value="NZ_JAGSOJ010000001.1"/>
</dbReference>
<feature type="domain" description="SipL SPOCS" evidence="1">
    <location>
        <begin position="43"/>
        <end position="110"/>
    </location>
</feature>
<protein>
    <submittedName>
        <fullName evidence="2">DUF3794 domain-containing protein</fullName>
    </submittedName>
</protein>
<dbReference type="AlphaFoldDB" id="A0A9J6NZB1"/>
<accession>A0A9J6NZB1</accession>